<evidence type="ECO:0000313" key="4">
    <source>
        <dbReference type="Proteomes" id="UP000600799"/>
    </source>
</evidence>
<evidence type="ECO:0000256" key="1">
    <source>
        <dbReference type="SAM" id="MobiDB-lite"/>
    </source>
</evidence>
<keyword evidence="4" id="KW-1185">Reference proteome</keyword>
<dbReference type="RefSeq" id="WP_196275367.1">
    <property type="nucleotide sequence ID" value="NZ_JADQDC010000004.1"/>
</dbReference>
<feature type="compositionally biased region" description="Basic and acidic residues" evidence="1">
    <location>
        <begin position="78"/>
        <end position="101"/>
    </location>
</feature>
<feature type="region of interest" description="Disordered" evidence="1">
    <location>
        <begin position="76"/>
        <end position="106"/>
    </location>
</feature>
<sequence>MSRQRVAVLAAAALLFGAGPALAQDQAPAAAATQGPVVPGAAQSDADVARNLLTNSQTQRCRPMQRSDGTIVVCGGKEASDRERVPLRDETDGAKSTDDGLPRAPNVSGLRDCSRGCIGLGGKPHEIYMFDIKALPPPPPGSDADRIAKGEIPAP</sequence>
<organism evidence="3 4">
    <name type="scientific">Novosphingobium jiangmenense</name>
    <dbReference type="NCBI Taxonomy" id="2791981"/>
    <lineage>
        <taxon>Bacteria</taxon>
        <taxon>Pseudomonadati</taxon>
        <taxon>Pseudomonadota</taxon>
        <taxon>Alphaproteobacteria</taxon>
        <taxon>Sphingomonadales</taxon>
        <taxon>Sphingomonadaceae</taxon>
        <taxon>Novosphingobium</taxon>
    </lineage>
</organism>
<evidence type="ECO:0000256" key="2">
    <source>
        <dbReference type="SAM" id="SignalP"/>
    </source>
</evidence>
<evidence type="ECO:0000313" key="3">
    <source>
        <dbReference type="EMBL" id="MBF9151053.1"/>
    </source>
</evidence>
<comment type="caution">
    <text evidence="3">The sequence shown here is derived from an EMBL/GenBank/DDBJ whole genome shotgun (WGS) entry which is preliminary data.</text>
</comment>
<proteinExistence type="predicted"/>
<feature type="region of interest" description="Disordered" evidence="1">
    <location>
        <begin position="133"/>
        <end position="155"/>
    </location>
</feature>
<feature type="chain" id="PRO_5045521677" description="Secreted protein" evidence="2">
    <location>
        <begin position="24"/>
        <end position="155"/>
    </location>
</feature>
<reference evidence="3 4" key="1">
    <citation type="submission" date="2020-11" db="EMBL/GenBank/DDBJ databases">
        <title>The genome sequence of Novosphingobium sp. 1Y9A.</title>
        <authorList>
            <person name="Liu Y."/>
        </authorList>
    </citation>
    <scope>NUCLEOTIDE SEQUENCE [LARGE SCALE GENOMIC DNA]</scope>
    <source>
        <strain evidence="3 4">1Y9A</strain>
    </source>
</reference>
<dbReference type="Proteomes" id="UP000600799">
    <property type="component" value="Unassembled WGS sequence"/>
</dbReference>
<keyword evidence="2" id="KW-0732">Signal</keyword>
<feature type="signal peptide" evidence="2">
    <location>
        <begin position="1"/>
        <end position="23"/>
    </location>
</feature>
<dbReference type="EMBL" id="JADQDC010000004">
    <property type="protein sequence ID" value="MBF9151053.1"/>
    <property type="molecule type" value="Genomic_DNA"/>
</dbReference>
<name>A0ABS0HFL4_9SPHN</name>
<gene>
    <name evidence="3" type="ORF">I2488_08550</name>
</gene>
<evidence type="ECO:0008006" key="5">
    <source>
        <dbReference type="Google" id="ProtNLM"/>
    </source>
</evidence>
<accession>A0ABS0HFL4</accession>
<protein>
    <recommendedName>
        <fullName evidence="5">Secreted protein</fullName>
    </recommendedName>
</protein>